<dbReference type="Gene3D" id="2.10.25.10">
    <property type="entry name" value="Laminin"/>
    <property type="match status" value="2"/>
</dbReference>
<feature type="domain" description="EGF-like" evidence="9">
    <location>
        <begin position="26"/>
        <end position="65"/>
    </location>
</feature>
<comment type="caution">
    <text evidence="6">Lacks conserved residue(s) required for the propagation of feature annotation.</text>
</comment>
<keyword evidence="5" id="KW-0325">Glycoprotein</keyword>
<dbReference type="SUPFAM" id="SSF57535">
    <property type="entry name" value="Complement control module/SCR domain"/>
    <property type="match status" value="4"/>
</dbReference>
<dbReference type="SUPFAM" id="SSF57184">
    <property type="entry name" value="Growth factor receptor domain"/>
    <property type="match status" value="1"/>
</dbReference>
<dbReference type="Gene3D" id="2.10.70.10">
    <property type="entry name" value="Complement Module, domain 1"/>
    <property type="match status" value="3"/>
</dbReference>
<dbReference type="InterPro" id="IPR009030">
    <property type="entry name" value="Growth_fac_rcpt_cys_sf"/>
</dbReference>
<sequence length="654" mass="71672">MDRRHGPVILIVLLSVITDMPAAGQLEDICASCHLNAVCIDKVEGSGKMCICMHGFSGNGREYCQDKDECLIGIKICGLHTSCHNTFGSYYCTCRPGFSPSNHQTAFIPNDGTYCQDVDECQRIPGVCGAGAGCENLEGDFECRCLLGYRVHNAAEPFHPLRDKGSCKVVDCGPSPPTVAGTVVLSTTGTTYGNKVLLGCQDGFVLRRGDTSSTCGGDGSWSRPGLVCEEVDCGSPPTPPHSHMVRWDKMSRLGSAVLYHCNSGYQNVGRDTVSVCTASGQWEVSMLCEAVNCGGPPDPPHAFVLWGNGSTLGSWVVYQCKPGYHNMGEGNGSVCSASGEWSPARFLCQAGCGSAPWLAQAVVVRYNTSVTVHRCMDGYHSWRGSNVSVCGSTGKWQKATLKCVEVKPAINDLHVFNEKCLRWRAEKYEHDQEYYKLCSPTLPHSLLSLTRARNTPLYTTGRAFTSTVVLLSPTQVVYRGTREYQGYFHHERKQLLISGAEWVDLCLGLLPATNYTVSITALSTRFTASITTNTSLQVPQAPSILYTELDTLTPTLRLQRFSSHFRRHQVFVVPLDRTVVFDCKSRGSPDFSVVGPLSGPYITGQFPVRHMSSTQMNFTLGDGCYHGGFFNAPLKRGINYYVILRVVSHWKEVW</sequence>
<feature type="chain" id="PRO_5041222701" evidence="8">
    <location>
        <begin position="25"/>
        <end position="654"/>
    </location>
</feature>
<evidence type="ECO:0000259" key="9">
    <source>
        <dbReference type="PROSITE" id="PS50026"/>
    </source>
</evidence>
<evidence type="ECO:0000313" key="11">
    <source>
        <dbReference type="EMBL" id="KAK0135302.1"/>
    </source>
</evidence>
<evidence type="ECO:0000256" key="3">
    <source>
        <dbReference type="ARBA" id="ARBA00022737"/>
    </source>
</evidence>
<dbReference type="SMART" id="SM00179">
    <property type="entry name" value="EGF_CA"/>
    <property type="match status" value="2"/>
</dbReference>
<dbReference type="Proteomes" id="UP001174136">
    <property type="component" value="Unassembled WGS sequence"/>
</dbReference>
<proteinExistence type="predicted"/>
<dbReference type="PROSITE" id="PS01187">
    <property type="entry name" value="EGF_CA"/>
    <property type="match status" value="2"/>
</dbReference>
<evidence type="ECO:0000256" key="6">
    <source>
        <dbReference type="PROSITE-ProRule" id="PRU00076"/>
    </source>
</evidence>
<reference evidence="11" key="1">
    <citation type="journal article" date="2023" name="Front. Mar. Sci.">
        <title>A new Merluccius polli reference genome to investigate the effects of global change in West African waters.</title>
        <authorList>
            <person name="Mateo J.L."/>
            <person name="Blanco-Fernandez C."/>
            <person name="Garcia-Vazquez E."/>
            <person name="Machado-Schiaffino G."/>
        </authorList>
    </citation>
    <scope>NUCLEOTIDE SEQUENCE</scope>
    <source>
        <strain evidence="11">C29</strain>
        <tissue evidence="11">Fin</tissue>
    </source>
</reference>
<feature type="disulfide bond" evidence="6">
    <location>
        <begin position="33"/>
        <end position="50"/>
    </location>
</feature>
<keyword evidence="7" id="KW-0768">Sushi</keyword>
<evidence type="ECO:0000313" key="12">
    <source>
        <dbReference type="Proteomes" id="UP001174136"/>
    </source>
</evidence>
<keyword evidence="1 6" id="KW-0245">EGF-like domain</keyword>
<feature type="domain" description="Sushi" evidence="10">
    <location>
        <begin position="291"/>
        <end position="350"/>
    </location>
</feature>
<dbReference type="PROSITE" id="PS50026">
    <property type="entry name" value="EGF_3"/>
    <property type="match status" value="3"/>
</dbReference>
<evidence type="ECO:0000256" key="2">
    <source>
        <dbReference type="ARBA" id="ARBA00022729"/>
    </source>
</evidence>
<dbReference type="CDD" id="cd00033">
    <property type="entry name" value="CCP"/>
    <property type="match status" value="3"/>
</dbReference>
<dbReference type="CDD" id="cd00054">
    <property type="entry name" value="EGF_CA"/>
    <property type="match status" value="2"/>
</dbReference>
<organism evidence="11 12">
    <name type="scientific">Merluccius polli</name>
    <name type="common">Benguela hake</name>
    <name type="synonym">Merluccius cadenati</name>
    <dbReference type="NCBI Taxonomy" id="89951"/>
    <lineage>
        <taxon>Eukaryota</taxon>
        <taxon>Metazoa</taxon>
        <taxon>Chordata</taxon>
        <taxon>Craniata</taxon>
        <taxon>Vertebrata</taxon>
        <taxon>Euteleostomi</taxon>
        <taxon>Actinopterygii</taxon>
        <taxon>Neopterygii</taxon>
        <taxon>Teleostei</taxon>
        <taxon>Neoteleostei</taxon>
        <taxon>Acanthomorphata</taxon>
        <taxon>Zeiogadaria</taxon>
        <taxon>Gadariae</taxon>
        <taxon>Gadiformes</taxon>
        <taxon>Gadoidei</taxon>
        <taxon>Merlucciidae</taxon>
        <taxon>Merluccius</taxon>
    </lineage>
</organism>
<dbReference type="PROSITE" id="PS01186">
    <property type="entry name" value="EGF_2"/>
    <property type="match status" value="1"/>
</dbReference>
<dbReference type="AlphaFoldDB" id="A0AA47M8B0"/>
<accession>A0AA47M8B0</accession>
<dbReference type="SMART" id="SM00032">
    <property type="entry name" value="CCP"/>
    <property type="match status" value="4"/>
</dbReference>
<gene>
    <name evidence="11" type="primary">SUSD1</name>
    <name evidence="11" type="ORF">N1851_028857</name>
</gene>
<dbReference type="InterPro" id="IPR000436">
    <property type="entry name" value="Sushi_SCR_CCP_dom"/>
</dbReference>
<feature type="disulfide bond" evidence="7">
    <location>
        <begin position="233"/>
        <end position="276"/>
    </location>
</feature>
<dbReference type="PROSITE" id="PS00010">
    <property type="entry name" value="ASX_HYDROXYL"/>
    <property type="match status" value="2"/>
</dbReference>
<keyword evidence="2 8" id="KW-0732">Signal</keyword>
<evidence type="ECO:0000259" key="10">
    <source>
        <dbReference type="PROSITE" id="PS50923"/>
    </source>
</evidence>
<feature type="domain" description="EGF-like" evidence="9">
    <location>
        <begin position="66"/>
        <end position="104"/>
    </location>
</feature>
<comment type="caution">
    <text evidence="11">The sequence shown here is derived from an EMBL/GenBank/DDBJ whole genome shotgun (WGS) entry which is preliminary data.</text>
</comment>
<keyword evidence="4 6" id="KW-1015">Disulfide bond</keyword>
<dbReference type="GO" id="GO:0005509">
    <property type="term" value="F:calcium ion binding"/>
    <property type="evidence" value="ECO:0007669"/>
    <property type="project" value="InterPro"/>
</dbReference>
<dbReference type="PROSITE" id="PS50923">
    <property type="entry name" value="SUSHI"/>
    <property type="match status" value="3"/>
</dbReference>
<feature type="signal peptide" evidence="8">
    <location>
        <begin position="1"/>
        <end position="24"/>
    </location>
</feature>
<evidence type="ECO:0000256" key="8">
    <source>
        <dbReference type="SAM" id="SignalP"/>
    </source>
</evidence>
<dbReference type="SMART" id="SM00181">
    <property type="entry name" value="EGF"/>
    <property type="match status" value="3"/>
</dbReference>
<keyword evidence="12" id="KW-1185">Reference proteome</keyword>
<feature type="domain" description="EGF-like" evidence="9">
    <location>
        <begin position="117"/>
        <end position="155"/>
    </location>
</feature>
<feature type="disulfide bond" evidence="7">
    <location>
        <begin position="172"/>
        <end position="215"/>
    </location>
</feature>
<dbReference type="PANTHER" id="PTHR24051">
    <property type="entry name" value="SUSHI DOMAIN-CONTAINING PROTEIN 1"/>
    <property type="match status" value="1"/>
</dbReference>
<dbReference type="InterPro" id="IPR001881">
    <property type="entry name" value="EGF-like_Ca-bd_dom"/>
</dbReference>
<dbReference type="InterPro" id="IPR000742">
    <property type="entry name" value="EGF"/>
</dbReference>
<dbReference type="Pfam" id="PF00084">
    <property type="entry name" value="Sushi"/>
    <property type="match status" value="4"/>
</dbReference>
<keyword evidence="3" id="KW-0677">Repeat</keyword>
<evidence type="ECO:0000256" key="1">
    <source>
        <dbReference type="ARBA" id="ARBA00022536"/>
    </source>
</evidence>
<evidence type="ECO:0000256" key="5">
    <source>
        <dbReference type="ARBA" id="ARBA00023180"/>
    </source>
</evidence>
<dbReference type="InterPro" id="IPR051622">
    <property type="entry name" value="R-tyr_protein_phosphatases"/>
</dbReference>
<dbReference type="PANTHER" id="PTHR24051:SF5">
    <property type="entry name" value="SUSHI DOMAIN-CONTAINING PROTEIN 1"/>
    <property type="match status" value="1"/>
</dbReference>
<protein>
    <submittedName>
        <fullName evidence="11">Sushi domain-containing protein 1</fullName>
    </submittedName>
</protein>
<dbReference type="InterPro" id="IPR018097">
    <property type="entry name" value="EGF_Ca-bd_CS"/>
</dbReference>
<dbReference type="EMBL" id="JAOPHQ010005442">
    <property type="protein sequence ID" value="KAK0135302.1"/>
    <property type="molecule type" value="Genomic_DNA"/>
</dbReference>
<feature type="disulfide bond" evidence="7">
    <location>
        <begin position="261"/>
        <end position="288"/>
    </location>
</feature>
<dbReference type="InterPro" id="IPR000152">
    <property type="entry name" value="EGF-type_Asp/Asn_hydroxyl_site"/>
</dbReference>
<feature type="domain" description="Sushi" evidence="10">
    <location>
        <begin position="170"/>
        <end position="230"/>
    </location>
</feature>
<dbReference type="InterPro" id="IPR049883">
    <property type="entry name" value="NOTCH1_EGF-like"/>
</dbReference>
<evidence type="ECO:0000256" key="7">
    <source>
        <dbReference type="PROSITE-ProRule" id="PRU00302"/>
    </source>
</evidence>
<dbReference type="Pfam" id="PF07645">
    <property type="entry name" value="EGF_CA"/>
    <property type="match status" value="2"/>
</dbReference>
<dbReference type="FunFam" id="2.10.25.10:FF:000005">
    <property type="entry name" value="Fibrillin 2"/>
    <property type="match status" value="1"/>
</dbReference>
<evidence type="ECO:0000256" key="4">
    <source>
        <dbReference type="ARBA" id="ARBA00023157"/>
    </source>
</evidence>
<name>A0AA47M8B0_MERPO</name>
<feature type="domain" description="Sushi" evidence="10">
    <location>
        <begin position="231"/>
        <end position="290"/>
    </location>
</feature>
<dbReference type="SUPFAM" id="SSF57196">
    <property type="entry name" value="EGF/Laminin"/>
    <property type="match status" value="1"/>
</dbReference>
<dbReference type="InterPro" id="IPR035976">
    <property type="entry name" value="Sushi/SCR/CCP_sf"/>
</dbReference>